<dbReference type="EMBL" id="CP144746">
    <property type="protein sequence ID" value="WVZ60783.1"/>
    <property type="molecule type" value="Genomic_DNA"/>
</dbReference>
<dbReference type="AlphaFoldDB" id="A0AAQ3STP7"/>
<sequence>MASGRIGIGGPAPPRRPRSSEAGWIKALFAVTVARPPSIVHRRASLQSISVSCADLHALLETNSMMILVQPVAVKCHGCPAKPGAEFIIKSGNWIFPNIDAIEDVMS</sequence>
<proteinExistence type="predicted"/>
<evidence type="ECO:0000313" key="1">
    <source>
        <dbReference type="EMBL" id="WVZ60783.1"/>
    </source>
</evidence>
<keyword evidence="2" id="KW-1185">Reference proteome</keyword>
<organism evidence="1 2">
    <name type="scientific">Paspalum notatum var. saurae</name>
    <dbReference type="NCBI Taxonomy" id="547442"/>
    <lineage>
        <taxon>Eukaryota</taxon>
        <taxon>Viridiplantae</taxon>
        <taxon>Streptophyta</taxon>
        <taxon>Embryophyta</taxon>
        <taxon>Tracheophyta</taxon>
        <taxon>Spermatophyta</taxon>
        <taxon>Magnoliopsida</taxon>
        <taxon>Liliopsida</taxon>
        <taxon>Poales</taxon>
        <taxon>Poaceae</taxon>
        <taxon>PACMAD clade</taxon>
        <taxon>Panicoideae</taxon>
        <taxon>Andropogonodae</taxon>
        <taxon>Paspaleae</taxon>
        <taxon>Paspalinae</taxon>
        <taxon>Paspalum</taxon>
    </lineage>
</organism>
<name>A0AAQ3STP7_PASNO</name>
<reference evidence="1 2" key="1">
    <citation type="submission" date="2024-02" db="EMBL/GenBank/DDBJ databases">
        <title>High-quality chromosome-scale genome assembly of Pensacola bahiagrass (Paspalum notatum Flugge var. saurae).</title>
        <authorList>
            <person name="Vega J.M."/>
            <person name="Podio M."/>
            <person name="Orjuela J."/>
            <person name="Siena L.A."/>
            <person name="Pessino S.C."/>
            <person name="Combes M.C."/>
            <person name="Mariac C."/>
            <person name="Albertini E."/>
            <person name="Pupilli F."/>
            <person name="Ortiz J.P.A."/>
            <person name="Leblanc O."/>
        </authorList>
    </citation>
    <scope>NUCLEOTIDE SEQUENCE [LARGE SCALE GENOMIC DNA]</scope>
    <source>
        <strain evidence="1">R1</strain>
        <tissue evidence="1">Leaf</tissue>
    </source>
</reference>
<dbReference type="Proteomes" id="UP001341281">
    <property type="component" value="Chromosome 02"/>
</dbReference>
<accession>A0AAQ3STP7</accession>
<evidence type="ECO:0000313" key="2">
    <source>
        <dbReference type="Proteomes" id="UP001341281"/>
    </source>
</evidence>
<protein>
    <submittedName>
        <fullName evidence="1">Uncharacterized protein</fullName>
    </submittedName>
</protein>
<gene>
    <name evidence="1" type="ORF">U9M48_010763</name>
</gene>